<gene>
    <name evidence="3" type="primary">LOC107479206</name>
</gene>
<reference evidence="2" key="1">
    <citation type="journal article" date="2016" name="Nat. Genet.">
        <title>The genome sequences of Arachis duranensis and Arachis ipaensis, the diploid ancestors of cultivated peanut.</title>
        <authorList>
            <person name="Bertioli D.J."/>
            <person name="Cannon S.B."/>
            <person name="Froenicke L."/>
            <person name="Huang G."/>
            <person name="Farmer A.D."/>
            <person name="Cannon E.K."/>
            <person name="Liu X."/>
            <person name="Gao D."/>
            <person name="Clevenger J."/>
            <person name="Dash S."/>
            <person name="Ren L."/>
            <person name="Moretzsohn M.C."/>
            <person name="Shirasawa K."/>
            <person name="Huang W."/>
            <person name="Vidigal B."/>
            <person name="Abernathy B."/>
            <person name="Chu Y."/>
            <person name="Niederhuth C.E."/>
            <person name="Umale P."/>
            <person name="Araujo A.C."/>
            <person name="Kozik A."/>
            <person name="Kim K.D."/>
            <person name="Burow M.D."/>
            <person name="Varshney R.K."/>
            <person name="Wang X."/>
            <person name="Zhang X."/>
            <person name="Barkley N."/>
            <person name="Guimaraes P.M."/>
            <person name="Isobe S."/>
            <person name="Guo B."/>
            <person name="Liao B."/>
            <person name="Stalker H.T."/>
            <person name="Schmitz R.J."/>
            <person name="Scheffler B.E."/>
            <person name="Leal-Bertioli S.C."/>
            <person name="Xun X."/>
            <person name="Jackson S.A."/>
            <person name="Michelmore R."/>
            <person name="Ozias-Akins P."/>
        </authorList>
    </citation>
    <scope>NUCLEOTIDE SEQUENCE [LARGE SCALE GENOMIC DNA]</scope>
    <source>
        <strain evidence="2">cv. V14167</strain>
    </source>
</reference>
<dbReference type="AlphaFoldDB" id="A0A9C6WGK5"/>
<feature type="region of interest" description="Disordered" evidence="1">
    <location>
        <begin position="84"/>
        <end position="123"/>
    </location>
</feature>
<dbReference type="RefSeq" id="XP_052114737.1">
    <property type="nucleotide sequence ID" value="XM_052258777.1"/>
</dbReference>
<dbReference type="GeneID" id="107479206"/>
<evidence type="ECO:0000256" key="1">
    <source>
        <dbReference type="SAM" id="MobiDB-lite"/>
    </source>
</evidence>
<dbReference type="KEGG" id="adu:107479206"/>
<proteinExistence type="predicted"/>
<organism evidence="2 3">
    <name type="scientific">Arachis duranensis</name>
    <name type="common">Wild peanut</name>
    <dbReference type="NCBI Taxonomy" id="130453"/>
    <lineage>
        <taxon>Eukaryota</taxon>
        <taxon>Viridiplantae</taxon>
        <taxon>Streptophyta</taxon>
        <taxon>Embryophyta</taxon>
        <taxon>Tracheophyta</taxon>
        <taxon>Spermatophyta</taxon>
        <taxon>Magnoliopsida</taxon>
        <taxon>eudicotyledons</taxon>
        <taxon>Gunneridae</taxon>
        <taxon>Pentapetalae</taxon>
        <taxon>rosids</taxon>
        <taxon>fabids</taxon>
        <taxon>Fabales</taxon>
        <taxon>Fabaceae</taxon>
        <taxon>Papilionoideae</taxon>
        <taxon>50 kb inversion clade</taxon>
        <taxon>dalbergioids sensu lato</taxon>
        <taxon>Dalbergieae</taxon>
        <taxon>Pterocarpus clade</taxon>
        <taxon>Arachis</taxon>
    </lineage>
</organism>
<name>A0A9C6WGK5_ARADU</name>
<keyword evidence="2" id="KW-1185">Reference proteome</keyword>
<evidence type="ECO:0000313" key="2">
    <source>
        <dbReference type="Proteomes" id="UP000515211"/>
    </source>
</evidence>
<sequence>MLKCDYAPWLWKNPGVGSKCDYNGYILQTFKVDNKPISFKGAIYLLRWLGKVVTQKTKIRTRMLATSNSSASCFGFHRDDSQILPDNGDSVPPTSRPFLLPRSVPRPAPQTSTNNIQDSSQAM</sequence>
<reference evidence="3" key="2">
    <citation type="submission" date="2025-08" db="UniProtKB">
        <authorList>
            <consortium name="RefSeq"/>
        </authorList>
    </citation>
    <scope>IDENTIFICATION</scope>
    <source>
        <tissue evidence="3">Whole plant</tissue>
    </source>
</reference>
<dbReference type="Proteomes" id="UP000515211">
    <property type="component" value="Chromosome 3"/>
</dbReference>
<feature type="compositionally biased region" description="Polar residues" evidence="1">
    <location>
        <begin position="109"/>
        <end position="123"/>
    </location>
</feature>
<accession>A0A9C6WGK5</accession>
<protein>
    <submittedName>
        <fullName evidence="3">Uncharacterized protein LOC107479206</fullName>
    </submittedName>
</protein>
<evidence type="ECO:0000313" key="3">
    <source>
        <dbReference type="RefSeq" id="XP_052114737.1"/>
    </source>
</evidence>